<accession>A0A6G8AQP4</accession>
<proteinExistence type="predicted"/>
<gene>
    <name evidence="1" type="ORF">G7082_02010</name>
</gene>
<evidence type="ECO:0000313" key="1">
    <source>
        <dbReference type="EMBL" id="QIL47391.1"/>
    </source>
</evidence>
<sequence length="266" mass="32183">MSQTKISVWGSCVSRDIFNSDFIADYKEEFELIHEQQHVSVISLMSSPYFKEVEELNGEVTNFYKNVFRRDLSKAYLNELKANPPEYLIVDFYTDTFYGSVEEISGTFITNKLWQYKKLDYFSSLGLGKELSVFKNSHEYIEKWKIYFDRFMYFMNKNCLNTEIIINKSRFVDKYWDEPEQSFKSISDKKEDRWKAFHIDRFNIIWNLFDTYAVEKYNLKSIDFDLTEYYGDIDHKWGLFYVHYNQKFYNDLFQSLVDIVKESKKI</sequence>
<organism evidence="1 2">
    <name type="scientific">Vagococcus hydrophili</name>
    <dbReference type="NCBI Taxonomy" id="2714947"/>
    <lineage>
        <taxon>Bacteria</taxon>
        <taxon>Bacillati</taxon>
        <taxon>Bacillota</taxon>
        <taxon>Bacilli</taxon>
        <taxon>Lactobacillales</taxon>
        <taxon>Enterococcaceae</taxon>
        <taxon>Vagococcus</taxon>
    </lineage>
</organism>
<keyword evidence="2" id="KW-1185">Reference proteome</keyword>
<dbReference type="RefSeq" id="WP_166033501.1">
    <property type="nucleotide sequence ID" value="NZ_CP049887.1"/>
</dbReference>
<dbReference type="Pfam" id="PF19786">
    <property type="entry name" value="DUF6270"/>
    <property type="match status" value="1"/>
</dbReference>
<dbReference type="Proteomes" id="UP000501747">
    <property type="component" value="Chromosome"/>
</dbReference>
<dbReference type="InterPro" id="IPR046237">
    <property type="entry name" value="DUF6270"/>
</dbReference>
<evidence type="ECO:0000313" key="2">
    <source>
        <dbReference type="Proteomes" id="UP000501747"/>
    </source>
</evidence>
<dbReference type="EMBL" id="CP049887">
    <property type="protein sequence ID" value="QIL47391.1"/>
    <property type="molecule type" value="Genomic_DNA"/>
</dbReference>
<dbReference type="AlphaFoldDB" id="A0A6G8AQP4"/>
<name>A0A6G8AQP4_9ENTE</name>
<dbReference type="KEGG" id="vhy:G7082_02010"/>
<protein>
    <submittedName>
        <fullName evidence="1">Uncharacterized protein</fullName>
    </submittedName>
</protein>
<reference evidence="1 2" key="1">
    <citation type="submission" date="2020-03" db="EMBL/GenBank/DDBJ databases">
        <title>Vagococcus sp. nov., isolated from beetles.</title>
        <authorList>
            <person name="Hyun D.-W."/>
            <person name="Bae J.-W."/>
        </authorList>
    </citation>
    <scope>NUCLEOTIDE SEQUENCE [LARGE SCALE GENOMIC DNA]</scope>
    <source>
        <strain evidence="1 2">HDW17B</strain>
    </source>
</reference>